<dbReference type="GO" id="GO:0008270">
    <property type="term" value="F:zinc ion binding"/>
    <property type="evidence" value="ECO:0007669"/>
    <property type="project" value="InterPro"/>
</dbReference>
<evidence type="ECO:0000256" key="5">
    <source>
        <dbReference type="ARBA" id="ARBA00022763"/>
    </source>
</evidence>
<dbReference type="InterPro" id="IPR018062">
    <property type="entry name" value="HTH_AraC-typ_CS"/>
</dbReference>
<keyword evidence="9" id="KW-0010">Activator</keyword>
<dbReference type="PROSITE" id="PS01124">
    <property type="entry name" value="HTH_ARAC_FAMILY_2"/>
    <property type="match status" value="1"/>
</dbReference>
<dbReference type="PIRSF" id="PIRSF000408">
    <property type="entry name" value="Alkyltransferas_AdaA"/>
    <property type="match status" value="1"/>
</dbReference>
<dbReference type="InterPro" id="IPR016220">
    <property type="entry name" value="Me-P-triester_DNA_alkyl-Trfase"/>
</dbReference>
<keyword evidence="7" id="KW-0805">Transcription regulation</keyword>
<dbReference type="PANTHER" id="PTHR43280">
    <property type="entry name" value="ARAC-FAMILY TRANSCRIPTIONAL REGULATOR"/>
    <property type="match status" value="1"/>
</dbReference>
<organism evidence="13 14">
    <name type="scientific">Bacillus amyloliquefaciens</name>
    <name type="common">Bacillus velezensis</name>
    <dbReference type="NCBI Taxonomy" id="1390"/>
    <lineage>
        <taxon>Bacteria</taxon>
        <taxon>Bacillati</taxon>
        <taxon>Bacillota</taxon>
        <taxon>Bacilli</taxon>
        <taxon>Bacillales</taxon>
        <taxon>Bacillaceae</taxon>
        <taxon>Bacillus</taxon>
        <taxon>Bacillus amyloliquefaciens group</taxon>
    </lineage>
</organism>
<accession>A0AAP7N6F4</accession>
<keyword evidence="5" id="KW-0227">DNA damage</keyword>
<keyword evidence="8" id="KW-0238">DNA-binding</keyword>
<dbReference type="SMART" id="SM00342">
    <property type="entry name" value="HTH_ARAC"/>
    <property type="match status" value="1"/>
</dbReference>
<evidence type="ECO:0000256" key="9">
    <source>
        <dbReference type="ARBA" id="ARBA00023159"/>
    </source>
</evidence>
<proteinExistence type="predicted"/>
<dbReference type="InterPro" id="IPR009057">
    <property type="entry name" value="Homeodomain-like_sf"/>
</dbReference>
<dbReference type="InterPro" id="IPR004026">
    <property type="entry name" value="Ada_DNA_repair_Zn-bd"/>
</dbReference>
<dbReference type="Pfam" id="PF12833">
    <property type="entry name" value="HTH_18"/>
    <property type="match status" value="1"/>
</dbReference>
<evidence type="ECO:0000256" key="3">
    <source>
        <dbReference type="ARBA" id="ARBA00022679"/>
    </source>
</evidence>
<evidence type="ECO:0000256" key="4">
    <source>
        <dbReference type="ARBA" id="ARBA00022723"/>
    </source>
</evidence>
<evidence type="ECO:0000256" key="1">
    <source>
        <dbReference type="ARBA" id="ARBA00001947"/>
    </source>
</evidence>
<name>A0AAP7N6F4_BACAM</name>
<comment type="caution">
    <text evidence="13">The sequence shown here is derived from an EMBL/GenBank/DDBJ whole genome shotgun (WGS) entry which is preliminary data.</text>
</comment>
<dbReference type="Gene3D" id="1.10.10.60">
    <property type="entry name" value="Homeodomain-like"/>
    <property type="match status" value="2"/>
</dbReference>
<dbReference type="Gene3D" id="3.40.10.10">
    <property type="entry name" value="DNA Methylphosphotriester Repair Domain"/>
    <property type="match status" value="1"/>
</dbReference>
<keyword evidence="4" id="KW-0479">Metal-binding</keyword>
<dbReference type="GO" id="GO:0008168">
    <property type="term" value="F:methyltransferase activity"/>
    <property type="evidence" value="ECO:0007669"/>
    <property type="project" value="UniProtKB-KW"/>
</dbReference>
<dbReference type="GO" id="GO:0043565">
    <property type="term" value="F:sequence-specific DNA binding"/>
    <property type="evidence" value="ECO:0007669"/>
    <property type="project" value="InterPro"/>
</dbReference>
<dbReference type="SUPFAM" id="SSF46689">
    <property type="entry name" value="Homeodomain-like"/>
    <property type="match status" value="2"/>
</dbReference>
<dbReference type="RefSeq" id="WP_071347236.1">
    <property type="nucleotide sequence ID" value="NZ_MOEA01000002.1"/>
</dbReference>
<dbReference type="GO" id="GO:0006307">
    <property type="term" value="P:DNA alkylation repair"/>
    <property type="evidence" value="ECO:0007669"/>
    <property type="project" value="UniProtKB-ARBA"/>
</dbReference>
<evidence type="ECO:0000256" key="10">
    <source>
        <dbReference type="ARBA" id="ARBA00023163"/>
    </source>
</evidence>
<keyword evidence="2" id="KW-0489">Methyltransferase</keyword>
<evidence type="ECO:0000256" key="6">
    <source>
        <dbReference type="ARBA" id="ARBA00022833"/>
    </source>
</evidence>
<dbReference type="PROSITE" id="PS00041">
    <property type="entry name" value="HTH_ARAC_FAMILY_1"/>
    <property type="match status" value="1"/>
</dbReference>
<dbReference type="InterPro" id="IPR018060">
    <property type="entry name" value="HTH_AraC"/>
</dbReference>
<evidence type="ECO:0000313" key="14">
    <source>
        <dbReference type="Proteomes" id="UP000180036"/>
    </source>
</evidence>
<evidence type="ECO:0000313" key="13">
    <source>
        <dbReference type="EMBL" id="OIK21031.1"/>
    </source>
</evidence>
<sequence length="191" mass="21746">METERNILTDEKWNAIIHNDASYDGTFYYAVKTTGIFCRPSCKSRVPNKENVLVFDTADAALERNFRPCKRCRPNGLRLPDEEWIAQITEYIDSHYHESLTLSVLADMCHGSPYHLQRTFKKIRGLSPIEYIQIKRLTKAEHLLLHTDKTVMEIALTVGIPNTAHFATLFKKRTGSSPTAYRKTAGKGGSL</sequence>
<feature type="domain" description="HTH araC/xylS-type" evidence="12">
    <location>
        <begin position="86"/>
        <end position="184"/>
    </location>
</feature>
<keyword evidence="10" id="KW-0804">Transcription</keyword>
<evidence type="ECO:0000256" key="2">
    <source>
        <dbReference type="ARBA" id="ARBA00022603"/>
    </source>
</evidence>
<keyword evidence="3" id="KW-0808">Transferase</keyword>
<dbReference type="PANTHER" id="PTHR43280:SF28">
    <property type="entry name" value="HTH-TYPE TRANSCRIPTIONAL ACTIVATOR RHAS"/>
    <property type="match status" value="1"/>
</dbReference>
<gene>
    <name evidence="13" type="ORF">BKP66_05490</name>
</gene>
<evidence type="ECO:0000256" key="7">
    <source>
        <dbReference type="ARBA" id="ARBA00023015"/>
    </source>
</evidence>
<dbReference type="PRINTS" id="PR00032">
    <property type="entry name" value="HTHARAC"/>
</dbReference>
<dbReference type="Proteomes" id="UP000180036">
    <property type="component" value="Unassembled WGS sequence"/>
</dbReference>
<keyword evidence="6" id="KW-0862">Zinc</keyword>
<dbReference type="Pfam" id="PF02805">
    <property type="entry name" value="Ada_Zn_binding"/>
    <property type="match status" value="1"/>
</dbReference>
<dbReference type="FunFam" id="3.40.10.10:FF:000001">
    <property type="entry name" value="DNA-3-methyladenine glycosylase 2"/>
    <property type="match status" value="1"/>
</dbReference>
<evidence type="ECO:0000256" key="11">
    <source>
        <dbReference type="ARBA" id="ARBA00023204"/>
    </source>
</evidence>
<dbReference type="GO" id="GO:0032259">
    <property type="term" value="P:methylation"/>
    <property type="evidence" value="ECO:0007669"/>
    <property type="project" value="UniProtKB-KW"/>
</dbReference>
<reference evidence="13 14" key="1">
    <citation type="submission" date="2016-10" db="EMBL/GenBank/DDBJ databases">
        <authorList>
            <person name="Marach S."/>
            <person name="Prathuangwong S."/>
            <person name="Takikawa Y."/>
            <person name="Dohra H."/>
        </authorList>
    </citation>
    <scope>NUCLEOTIDE SEQUENCE [LARGE SCALE GENOMIC DNA]</scope>
    <source>
        <strain evidence="13 14">K2</strain>
    </source>
</reference>
<protein>
    <submittedName>
        <fullName evidence="13">AraC family transcriptional regulator</fullName>
    </submittedName>
</protein>
<dbReference type="EMBL" id="MOEA01000002">
    <property type="protein sequence ID" value="OIK21031.1"/>
    <property type="molecule type" value="Genomic_DNA"/>
</dbReference>
<comment type="cofactor">
    <cofactor evidence="1">
        <name>Zn(2+)</name>
        <dbReference type="ChEBI" id="CHEBI:29105"/>
    </cofactor>
</comment>
<keyword evidence="11" id="KW-0234">DNA repair</keyword>
<dbReference type="AlphaFoldDB" id="A0AAP7N6F4"/>
<dbReference type="SUPFAM" id="SSF57884">
    <property type="entry name" value="Ada DNA repair protein, N-terminal domain (N-Ada 10)"/>
    <property type="match status" value="1"/>
</dbReference>
<dbReference type="GO" id="GO:0003700">
    <property type="term" value="F:DNA-binding transcription factor activity"/>
    <property type="evidence" value="ECO:0007669"/>
    <property type="project" value="InterPro"/>
</dbReference>
<dbReference type="InterPro" id="IPR035451">
    <property type="entry name" value="Ada-like_dom_sf"/>
</dbReference>
<evidence type="ECO:0000259" key="12">
    <source>
        <dbReference type="PROSITE" id="PS01124"/>
    </source>
</evidence>
<dbReference type="InterPro" id="IPR020449">
    <property type="entry name" value="Tscrpt_reg_AraC-type_HTH"/>
</dbReference>
<evidence type="ECO:0000256" key="8">
    <source>
        <dbReference type="ARBA" id="ARBA00023125"/>
    </source>
</evidence>